<evidence type="ECO:0000256" key="1">
    <source>
        <dbReference type="SAM" id="SignalP"/>
    </source>
</evidence>
<comment type="caution">
    <text evidence="2">The sequence shown here is derived from an EMBL/GenBank/DDBJ whole genome shotgun (WGS) entry which is preliminary data.</text>
</comment>
<organism evidence="2 3">
    <name type="scientific">Allacma fusca</name>
    <dbReference type="NCBI Taxonomy" id="39272"/>
    <lineage>
        <taxon>Eukaryota</taxon>
        <taxon>Metazoa</taxon>
        <taxon>Ecdysozoa</taxon>
        <taxon>Arthropoda</taxon>
        <taxon>Hexapoda</taxon>
        <taxon>Collembola</taxon>
        <taxon>Symphypleona</taxon>
        <taxon>Sminthuridae</taxon>
        <taxon>Allacma</taxon>
    </lineage>
</organism>
<feature type="signal peptide" evidence="1">
    <location>
        <begin position="1"/>
        <end position="39"/>
    </location>
</feature>
<evidence type="ECO:0000313" key="3">
    <source>
        <dbReference type="Proteomes" id="UP000708208"/>
    </source>
</evidence>
<reference evidence="2" key="1">
    <citation type="submission" date="2021-06" db="EMBL/GenBank/DDBJ databases">
        <authorList>
            <person name="Hodson N. C."/>
            <person name="Mongue J. A."/>
            <person name="Jaron S. K."/>
        </authorList>
    </citation>
    <scope>NUCLEOTIDE SEQUENCE</scope>
</reference>
<sequence length="127" mass="15070">MILQKYFRFLFRKTKDVKCKILFLVLGLLVLEVIQSAHADCSNKNTAICKKYGYMAGFDKNTAEYCRYYFICTEIHKNVFTSFMYDCTIVNNNPLVFQWETNTCTPEPYNLFKLKLTLKLDYVTFFI</sequence>
<feature type="chain" id="PRO_5035283928" description="Chitin-binding type-2 domain-containing protein" evidence="1">
    <location>
        <begin position="40"/>
        <end position="127"/>
    </location>
</feature>
<keyword evidence="3" id="KW-1185">Reference proteome</keyword>
<name>A0A8J2LGP8_9HEXA</name>
<dbReference type="Proteomes" id="UP000708208">
    <property type="component" value="Unassembled WGS sequence"/>
</dbReference>
<proteinExistence type="predicted"/>
<evidence type="ECO:0000313" key="2">
    <source>
        <dbReference type="EMBL" id="CAG7832114.1"/>
    </source>
</evidence>
<gene>
    <name evidence="2" type="ORF">AFUS01_LOCUS41819</name>
</gene>
<dbReference type="AlphaFoldDB" id="A0A8J2LGP8"/>
<protein>
    <recommendedName>
        <fullName evidence="4">Chitin-binding type-2 domain-containing protein</fullName>
    </recommendedName>
</protein>
<dbReference type="EMBL" id="CAJVCH010563572">
    <property type="protein sequence ID" value="CAG7832114.1"/>
    <property type="molecule type" value="Genomic_DNA"/>
</dbReference>
<evidence type="ECO:0008006" key="4">
    <source>
        <dbReference type="Google" id="ProtNLM"/>
    </source>
</evidence>
<accession>A0A8J2LGP8</accession>
<keyword evidence="1" id="KW-0732">Signal</keyword>